<dbReference type="EMBL" id="CP040077">
    <property type="protein sequence ID" value="QCP50381.1"/>
    <property type="molecule type" value="Genomic_DNA"/>
</dbReference>
<dbReference type="Gene3D" id="1.10.540.10">
    <property type="entry name" value="Acyl-CoA dehydrogenase/oxidase, N-terminal domain"/>
    <property type="match status" value="1"/>
</dbReference>
<protein>
    <submittedName>
        <fullName evidence="8">Acyl-CoA dehydrogenase</fullName>
    </submittedName>
</protein>
<comment type="similarity">
    <text evidence="2">Belongs to the acyl-CoA dehydrogenase family.</text>
</comment>
<gene>
    <name evidence="8" type="ORF">FAZ95_15110</name>
</gene>
<dbReference type="Proteomes" id="UP000298656">
    <property type="component" value="Chromosome 1"/>
</dbReference>
<evidence type="ECO:0000259" key="6">
    <source>
        <dbReference type="Pfam" id="PF02770"/>
    </source>
</evidence>
<dbReference type="InterPro" id="IPR009100">
    <property type="entry name" value="AcylCoA_DH/oxidase_NM_dom_sf"/>
</dbReference>
<dbReference type="Pfam" id="PF02771">
    <property type="entry name" value="Acyl-CoA_dh_N"/>
    <property type="match status" value="1"/>
</dbReference>
<keyword evidence="4" id="KW-0274">FAD</keyword>
<evidence type="ECO:0000313" key="9">
    <source>
        <dbReference type="Proteomes" id="UP000298656"/>
    </source>
</evidence>
<dbReference type="Pfam" id="PF02770">
    <property type="entry name" value="Acyl-CoA_dh_M"/>
    <property type="match status" value="1"/>
</dbReference>
<dbReference type="Gene3D" id="1.20.140.10">
    <property type="entry name" value="Butyryl-CoA Dehydrogenase, subunit A, domain 3"/>
    <property type="match status" value="1"/>
</dbReference>
<dbReference type="RefSeq" id="WP_137333199.1">
    <property type="nucleotide sequence ID" value="NZ_CP040077.1"/>
</dbReference>
<feature type="domain" description="Acyl-CoA oxidase/dehydrogenase middle" evidence="6">
    <location>
        <begin position="116"/>
        <end position="201"/>
    </location>
</feature>
<dbReference type="PANTHER" id="PTHR43884:SF12">
    <property type="entry name" value="ISOVALERYL-COA DEHYDROGENASE, MITOCHONDRIAL-RELATED"/>
    <property type="match status" value="1"/>
</dbReference>
<evidence type="ECO:0000259" key="5">
    <source>
        <dbReference type="Pfam" id="PF00441"/>
    </source>
</evidence>
<evidence type="ECO:0000256" key="2">
    <source>
        <dbReference type="ARBA" id="ARBA00009347"/>
    </source>
</evidence>
<dbReference type="KEGG" id="tvl:FAZ95_15110"/>
<organism evidence="8 9">
    <name type="scientific">Trinickia violacea</name>
    <dbReference type="NCBI Taxonomy" id="2571746"/>
    <lineage>
        <taxon>Bacteria</taxon>
        <taxon>Pseudomonadati</taxon>
        <taxon>Pseudomonadota</taxon>
        <taxon>Betaproteobacteria</taxon>
        <taxon>Burkholderiales</taxon>
        <taxon>Burkholderiaceae</taxon>
        <taxon>Trinickia</taxon>
    </lineage>
</organism>
<comment type="cofactor">
    <cofactor evidence="1">
        <name>FAD</name>
        <dbReference type="ChEBI" id="CHEBI:57692"/>
    </cofactor>
</comment>
<dbReference type="PANTHER" id="PTHR43884">
    <property type="entry name" value="ACYL-COA DEHYDROGENASE"/>
    <property type="match status" value="1"/>
</dbReference>
<dbReference type="InterPro" id="IPR046373">
    <property type="entry name" value="Acyl-CoA_Oxase/DH_mid-dom_sf"/>
</dbReference>
<dbReference type="SUPFAM" id="SSF47203">
    <property type="entry name" value="Acyl-CoA dehydrogenase C-terminal domain-like"/>
    <property type="match status" value="1"/>
</dbReference>
<keyword evidence="9" id="KW-1185">Reference proteome</keyword>
<dbReference type="OrthoDB" id="9769473at2"/>
<dbReference type="SUPFAM" id="SSF56645">
    <property type="entry name" value="Acyl-CoA dehydrogenase NM domain-like"/>
    <property type="match status" value="1"/>
</dbReference>
<evidence type="ECO:0000256" key="3">
    <source>
        <dbReference type="ARBA" id="ARBA00022630"/>
    </source>
</evidence>
<keyword evidence="3" id="KW-0285">Flavoprotein</keyword>
<dbReference type="AlphaFoldDB" id="A0A4P8IQD8"/>
<proteinExistence type="inferred from homology"/>
<name>A0A4P8IQD8_9BURK</name>
<accession>A0A4P8IQD8</accession>
<evidence type="ECO:0000259" key="7">
    <source>
        <dbReference type="Pfam" id="PF02771"/>
    </source>
</evidence>
<dbReference type="InterPro" id="IPR036250">
    <property type="entry name" value="AcylCo_DH-like_C"/>
</dbReference>
<dbReference type="InterPro" id="IPR006091">
    <property type="entry name" value="Acyl-CoA_Oxase/DH_mid-dom"/>
</dbReference>
<reference evidence="8 9" key="1">
    <citation type="submission" date="2019-05" db="EMBL/GenBank/DDBJ databases">
        <title>Burkholderia sp. DHOD12, isolated from subtropical forest soil.</title>
        <authorList>
            <person name="Gao Z.-H."/>
            <person name="Qiu L.-H."/>
        </authorList>
    </citation>
    <scope>NUCLEOTIDE SEQUENCE [LARGE SCALE GENOMIC DNA]</scope>
    <source>
        <strain evidence="8 9">DHOD12</strain>
    </source>
</reference>
<dbReference type="InterPro" id="IPR009075">
    <property type="entry name" value="AcylCo_DH/oxidase_C"/>
</dbReference>
<feature type="domain" description="Acyl-CoA dehydrogenase/oxidase C-terminal" evidence="5">
    <location>
        <begin position="226"/>
        <end position="373"/>
    </location>
</feature>
<dbReference type="CDD" id="cd00567">
    <property type="entry name" value="ACAD"/>
    <property type="match status" value="1"/>
</dbReference>
<evidence type="ECO:0000256" key="4">
    <source>
        <dbReference type="ARBA" id="ARBA00022827"/>
    </source>
</evidence>
<dbReference type="InterPro" id="IPR037069">
    <property type="entry name" value="AcylCoA_DH/ox_N_sf"/>
</dbReference>
<dbReference type="GO" id="GO:0050660">
    <property type="term" value="F:flavin adenine dinucleotide binding"/>
    <property type="evidence" value="ECO:0007669"/>
    <property type="project" value="InterPro"/>
</dbReference>
<sequence>MSDTTDAVREICAAITKRVDRAYVAECGLKNAFPQKLWDLWVDTGLLAMGLPEEYGGAGGSLHDIVLALDLLHREALLLPVAVPNFMSREPLLRHASEAQKRRYLPPTATGEEFFSFGITEPDSGTNTFKIKTTAIRQPDGTYLLNGQKTFQTAFVESAHCLLVARTSPLDAANRKHGISLFIVDTKLPGISATPMNIGMYLPEKNYQTYFDNVVLPADALVGEEGRGLNILFDSLNSERLLVAAMNVGQADYVLKRAADYAKIRAPFDTPIGAYQSIQHPMARAKTYVESARTMLYVACEKHDRGDPVGLEANMVKILSSEAFKMAAEIAMTTFGGAGVDASQDILPFYIAAQNNTVAPVNNQIVLSYIAEKALGLPKSY</sequence>
<dbReference type="GO" id="GO:0003995">
    <property type="term" value="F:acyl-CoA dehydrogenase activity"/>
    <property type="evidence" value="ECO:0007669"/>
    <property type="project" value="TreeGrafter"/>
</dbReference>
<evidence type="ECO:0000313" key="8">
    <source>
        <dbReference type="EMBL" id="QCP50381.1"/>
    </source>
</evidence>
<dbReference type="Gene3D" id="2.40.110.10">
    <property type="entry name" value="Butyryl-CoA Dehydrogenase, subunit A, domain 2"/>
    <property type="match status" value="1"/>
</dbReference>
<feature type="domain" description="Acyl-CoA dehydrogenase/oxidase N-terminal" evidence="7">
    <location>
        <begin position="3"/>
        <end position="112"/>
    </location>
</feature>
<evidence type="ECO:0000256" key="1">
    <source>
        <dbReference type="ARBA" id="ARBA00001974"/>
    </source>
</evidence>
<dbReference type="Pfam" id="PF00441">
    <property type="entry name" value="Acyl-CoA_dh_1"/>
    <property type="match status" value="1"/>
</dbReference>
<dbReference type="InterPro" id="IPR013786">
    <property type="entry name" value="AcylCoA_DH/ox_N"/>
</dbReference>